<organism evidence="7 8">
    <name type="scientific">Edwardsiella tarda</name>
    <dbReference type="NCBI Taxonomy" id="636"/>
    <lineage>
        <taxon>Bacteria</taxon>
        <taxon>Pseudomonadati</taxon>
        <taxon>Pseudomonadota</taxon>
        <taxon>Gammaproteobacteria</taxon>
        <taxon>Enterobacterales</taxon>
        <taxon>Hafniaceae</taxon>
        <taxon>Edwardsiella</taxon>
    </lineage>
</organism>
<keyword evidence="2" id="KW-1003">Cell membrane</keyword>
<feature type="transmembrane region" description="Helical" evidence="6">
    <location>
        <begin position="176"/>
        <end position="195"/>
    </location>
</feature>
<name>A0A2A7U4N5_EDWTA</name>
<accession>A0A2A7U4N5</accession>
<keyword evidence="4 6" id="KW-1133">Transmembrane helix</keyword>
<dbReference type="Pfam" id="PF01943">
    <property type="entry name" value="Polysacc_synt"/>
    <property type="match status" value="1"/>
</dbReference>
<feature type="transmembrane region" description="Helical" evidence="6">
    <location>
        <begin position="12"/>
        <end position="31"/>
    </location>
</feature>
<dbReference type="InterPro" id="IPR050833">
    <property type="entry name" value="Poly_Biosynth_Transport"/>
</dbReference>
<evidence type="ECO:0000256" key="5">
    <source>
        <dbReference type="ARBA" id="ARBA00023136"/>
    </source>
</evidence>
<feature type="transmembrane region" description="Helical" evidence="6">
    <location>
        <begin position="387"/>
        <end position="406"/>
    </location>
</feature>
<evidence type="ECO:0000256" key="4">
    <source>
        <dbReference type="ARBA" id="ARBA00022989"/>
    </source>
</evidence>
<dbReference type="RefSeq" id="WP_098143333.1">
    <property type="nucleotide sequence ID" value="NZ_AP028090.1"/>
</dbReference>
<evidence type="ECO:0000256" key="6">
    <source>
        <dbReference type="SAM" id="Phobius"/>
    </source>
</evidence>
<evidence type="ECO:0008006" key="9">
    <source>
        <dbReference type="Google" id="ProtNLM"/>
    </source>
</evidence>
<reference evidence="8" key="1">
    <citation type="submission" date="2017-09" db="EMBL/GenBank/DDBJ databases">
        <title>FDA dAtabase for Regulatory Grade micrObial Sequences (FDA-ARGOS): Supporting development and validation of Infectious Disease Dx tests.</title>
        <authorList>
            <person name="Goldberg B."/>
            <person name="Campos J."/>
            <person name="Tallon L."/>
            <person name="Sadzewicz L."/>
            <person name="Ott S."/>
            <person name="Zhao X."/>
            <person name="Nagaraj S."/>
            <person name="Vavikolanu K."/>
            <person name="Aluvathingal J."/>
            <person name="Nadendla S."/>
            <person name="Geyer C."/>
            <person name="Sichtig H."/>
        </authorList>
    </citation>
    <scope>NUCLEOTIDE SEQUENCE [LARGE SCALE GENOMIC DNA]</scope>
    <source>
        <strain evidence="8">FDAARGOS_370</strain>
    </source>
</reference>
<dbReference type="PANTHER" id="PTHR30250:SF11">
    <property type="entry name" value="O-ANTIGEN TRANSPORTER-RELATED"/>
    <property type="match status" value="1"/>
</dbReference>
<feature type="transmembrane region" description="Helical" evidence="6">
    <location>
        <begin position="79"/>
        <end position="103"/>
    </location>
</feature>
<protein>
    <recommendedName>
        <fullName evidence="9">Polysaccharide biosynthesis protein</fullName>
    </recommendedName>
</protein>
<comment type="subcellular location">
    <subcellularLocation>
        <location evidence="1">Cell membrane</location>
        <topology evidence="1">Multi-pass membrane protein</topology>
    </subcellularLocation>
</comment>
<feature type="transmembrane region" description="Helical" evidence="6">
    <location>
        <begin position="115"/>
        <end position="138"/>
    </location>
</feature>
<dbReference type="AlphaFoldDB" id="A0A2A7U4N5"/>
<dbReference type="InterPro" id="IPR002797">
    <property type="entry name" value="Polysacc_synth"/>
</dbReference>
<comment type="caution">
    <text evidence="7">The sequence shown here is derived from an EMBL/GenBank/DDBJ whole genome shotgun (WGS) entry which is preliminary data.</text>
</comment>
<evidence type="ECO:0000256" key="2">
    <source>
        <dbReference type="ARBA" id="ARBA00022475"/>
    </source>
</evidence>
<feature type="transmembrane region" description="Helical" evidence="6">
    <location>
        <begin position="361"/>
        <end position="381"/>
    </location>
</feature>
<evidence type="ECO:0000313" key="8">
    <source>
        <dbReference type="Proteomes" id="UP000219788"/>
    </source>
</evidence>
<dbReference type="EMBL" id="PDDV01000013">
    <property type="protein sequence ID" value="PEH73203.1"/>
    <property type="molecule type" value="Genomic_DNA"/>
</dbReference>
<feature type="transmembrane region" description="Helical" evidence="6">
    <location>
        <begin position="329"/>
        <end position="349"/>
    </location>
</feature>
<proteinExistence type="predicted"/>
<dbReference type="GO" id="GO:0005886">
    <property type="term" value="C:plasma membrane"/>
    <property type="evidence" value="ECO:0007669"/>
    <property type="project" value="UniProtKB-SubCell"/>
</dbReference>
<evidence type="ECO:0000256" key="3">
    <source>
        <dbReference type="ARBA" id="ARBA00022692"/>
    </source>
</evidence>
<evidence type="ECO:0000313" key="7">
    <source>
        <dbReference type="EMBL" id="PEH73203.1"/>
    </source>
</evidence>
<keyword evidence="3 6" id="KW-0812">Transmembrane</keyword>
<feature type="transmembrane region" description="Helical" evidence="6">
    <location>
        <begin position="37"/>
        <end position="58"/>
    </location>
</feature>
<feature type="transmembrane region" description="Helical" evidence="6">
    <location>
        <begin position="291"/>
        <end position="317"/>
    </location>
</feature>
<dbReference type="PANTHER" id="PTHR30250">
    <property type="entry name" value="PST FAMILY PREDICTED COLANIC ACID TRANSPORTER"/>
    <property type="match status" value="1"/>
</dbReference>
<keyword evidence="5 6" id="KW-0472">Membrane</keyword>
<dbReference type="OrthoDB" id="103403at2"/>
<gene>
    <name evidence="7" type="ORF">CRM76_15335</name>
</gene>
<feature type="transmembrane region" description="Helical" evidence="6">
    <location>
        <begin position="150"/>
        <end position="170"/>
    </location>
</feature>
<dbReference type="Proteomes" id="UP000219788">
    <property type="component" value="Unassembled WGS sequence"/>
</dbReference>
<evidence type="ECO:0000256" key="1">
    <source>
        <dbReference type="ARBA" id="ARBA00004651"/>
    </source>
</evidence>
<sequence length="414" mass="47864">MNGELIKNIRKVFSGTFLSGIIGLITWSIMAKFTNNLMFGYFAVIQTLVYFVDALVNFQSWQAVTRFAHVLNCNDRKRLYNLCFKVDFITAMMAFVICNIITYFFSKYFGIPSELYWFCLIYSFLILFNVSGVQLARLRINNEFHKIRDIQLFVSLLKVIFISLFCYIGMSDFYIFISFLFFESLFHVLIICQGFKTKDSFESGGWEVFSKKNVIRFMMFTNLSGSIRLACQELDVIVLSSMLGPVIAGKYKIMKKYLFIVYQVTDSFQGVLYPKISSLINNKNKNEARKLVIRFGGGLFSIVFIMFLIALIAVPVLLPILSGIDNRDFYYAFYIYLISICIYSGGICFRPVVLSFNHPGYILFVYIIATVVAFIPIHFLIIEYGVIGVASIQVIFQIVWFMLMFIKVKRLLLC</sequence>